<sequence>MRAIKTLPALATVALLAGCVKFGSEPPPSLLVLSSDAAVKVGATQSSATSPTITVRTPEVAQEIAVQRVPVRSSDTSIAYVKNAQWVEPPARLFARLLGDTIGARTGRLVLSGSQGTVNPGETLSGTLRNFTIDAPTMEAVVTYDASLIRAKTDTVETRRFEARVPVTAIDNNSAGIALNQAANQVAVEVADWIGK</sequence>
<feature type="chain" id="PRO_5020830301" evidence="1">
    <location>
        <begin position="18"/>
        <end position="196"/>
    </location>
</feature>
<organism evidence="3 4">
    <name type="scientific">Stakelama pacifica</name>
    <dbReference type="NCBI Taxonomy" id="517720"/>
    <lineage>
        <taxon>Bacteria</taxon>
        <taxon>Pseudomonadati</taxon>
        <taxon>Pseudomonadota</taxon>
        <taxon>Alphaproteobacteria</taxon>
        <taxon>Sphingomonadales</taxon>
        <taxon>Sphingomonadaceae</taxon>
        <taxon>Stakelama</taxon>
    </lineage>
</organism>
<feature type="domain" description="ABC-type transport auxiliary lipoprotein component" evidence="2">
    <location>
        <begin position="38"/>
        <end position="191"/>
    </location>
</feature>
<dbReference type="RefSeq" id="WP_133494638.1">
    <property type="nucleotide sequence ID" value="NZ_BMLU01000002.1"/>
</dbReference>
<evidence type="ECO:0000313" key="3">
    <source>
        <dbReference type="EMBL" id="TDN85754.1"/>
    </source>
</evidence>
<dbReference type="Gene3D" id="3.40.50.10610">
    <property type="entry name" value="ABC-type transport auxiliary lipoprotein component"/>
    <property type="match status" value="1"/>
</dbReference>
<keyword evidence="4" id="KW-1185">Reference proteome</keyword>
<dbReference type="Pfam" id="PF03886">
    <property type="entry name" value="ABC_trans_aux"/>
    <property type="match status" value="1"/>
</dbReference>
<protein>
    <submittedName>
        <fullName evidence="3">Cholesterol transport system auxiliary component</fullName>
    </submittedName>
</protein>
<dbReference type="PROSITE" id="PS51257">
    <property type="entry name" value="PROKAR_LIPOPROTEIN"/>
    <property type="match status" value="1"/>
</dbReference>
<keyword evidence="1" id="KW-0732">Signal</keyword>
<dbReference type="InterPro" id="IPR005586">
    <property type="entry name" value="ABC_trans_aux"/>
</dbReference>
<dbReference type="AlphaFoldDB" id="A0A4R6FXG2"/>
<comment type="caution">
    <text evidence="3">The sequence shown here is derived from an EMBL/GenBank/DDBJ whole genome shotgun (WGS) entry which is preliminary data.</text>
</comment>
<gene>
    <name evidence="3" type="ORF">EV664_102464</name>
</gene>
<dbReference type="EMBL" id="SNWD01000002">
    <property type="protein sequence ID" value="TDN85754.1"/>
    <property type="molecule type" value="Genomic_DNA"/>
</dbReference>
<dbReference type="OrthoDB" id="7391077at2"/>
<dbReference type="Proteomes" id="UP000295493">
    <property type="component" value="Unassembled WGS sequence"/>
</dbReference>
<proteinExistence type="predicted"/>
<evidence type="ECO:0000259" key="2">
    <source>
        <dbReference type="Pfam" id="PF03886"/>
    </source>
</evidence>
<dbReference type="SUPFAM" id="SSF159594">
    <property type="entry name" value="XCC0632-like"/>
    <property type="match status" value="1"/>
</dbReference>
<reference evidence="3 4" key="1">
    <citation type="submission" date="2019-03" db="EMBL/GenBank/DDBJ databases">
        <title>Genomic Encyclopedia of Type Strains, Phase IV (KMG-IV): sequencing the most valuable type-strain genomes for metagenomic binning, comparative biology and taxonomic classification.</title>
        <authorList>
            <person name="Goeker M."/>
        </authorList>
    </citation>
    <scope>NUCLEOTIDE SEQUENCE [LARGE SCALE GENOMIC DNA]</scope>
    <source>
        <strain evidence="3 4">DSM 25059</strain>
    </source>
</reference>
<evidence type="ECO:0000256" key="1">
    <source>
        <dbReference type="SAM" id="SignalP"/>
    </source>
</evidence>
<accession>A0A4R6FXG2</accession>
<feature type="signal peptide" evidence="1">
    <location>
        <begin position="1"/>
        <end position="17"/>
    </location>
</feature>
<name>A0A4R6FXG2_9SPHN</name>
<evidence type="ECO:0000313" key="4">
    <source>
        <dbReference type="Proteomes" id="UP000295493"/>
    </source>
</evidence>